<feature type="domain" description="Tyrosine-protein phosphatase" evidence="15">
    <location>
        <begin position="1542"/>
        <end position="1798"/>
    </location>
</feature>
<feature type="domain" description="Tyrosine specific protein phosphatases" evidence="16">
    <location>
        <begin position="2914"/>
        <end position="2993"/>
    </location>
</feature>
<comment type="caution">
    <text evidence="17">The sequence shown here is derived from an EMBL/GenBank/DDBJ whole genome shotgun (WGS) entry which is preliminary data.</text>
</comment>
<feature type="domain" description="Tyrosine specific protein phosphatases" evidence="16">
    <location>
        <begin position="1713"/>
        <end position="1789"/>
    </location>
</feature>
<feature type="compositionally biased region" description="Polar residues" evidence="12">
    <location>
        <begin position="1483"/>
        <end position="1492"/>
    </location>
</feature>
<comment type="subcellular location">
    <subcellularLocation>
        <location evidence="2">Chromosome</location>
        <location evidence="2">Centromere</location>
    </subcellularLocation>
    <subcellularLocation>
        <location evidence="1">Nucleus</location>
    </subcellularLocation>
</comment>
<evidence type="ECO:0000256" key="3">
    <source>
        <dbReference type="ARBA" id="ARBA00005498"/>
    </source>
</evidence>
<evidence type="ECO:0000256" key="9">
    <source>
        <dbReference type="ARBA" id="ARBA00023306"/>
    </source>
</evidence>
<feature type="region of interest" description="Disordered" evidence="12">
    <location>
        <begin position="2760"/>
        <end position="2783"/>
    </location>
</feature>
<feature type="region of interest" description="Disordered" evidence="12">
    <location>
        <begin position="1343"/>
        <end position="1520"/>
    </location>
</feature>
<feature type="region of interest" description="Disordered" evidence="12">
    <location>
        <begin position="2333"/>
        <end position="2371"/>
    </location>
</feature>
<dbReference type="Proteomes" id="UP001159405">
    <property type="component" value="Unassembled WGS sequence"/>
</dbReference>
<feature type="region of interest" description="Disordered" evidence="12">
    <location>
        <begin position="1031"/>
        <end position="1061"/>
    </location>
</feature>
<feature type="region of interest" description="Disordered" evidence="12">
    <location>
        <begin position="1547"/>
        <end position="1575"/>
    </location>
</feature>
<dbReference type="EMBL" id="CALNXK010000022">
    <property type="protein sequence ID" value="CAH3109546.1"/>
    <property type="molecule type" value="Genomic_DNA"/>
</dbReference>
<evidence type="ECO:0000256" key="8">
    <source>
        <dbReference type="ARBA" id="ARBA00023242"/>
    </source>
</evidence>
<feature type="coiled-coil region" evidence="11">
    <location>
        <begin position="143"/>
        <end position="233"/>
    </location>
</feature>
<evidence type="ECO:0000256" key="1">
    <source>
        <dbReference type="ARBA" id="ARBA00004123"/>
    </source>
</evidence>
<keyword evidence="13" id="KW-0812">Transmembrane</keyword>
<dbReference type="PROSITE" id="PS50055">
    <property type="entry name" value="TYR_PHOSPHATASE_PTP"/>
    <property type="match status" value="2"/>
</dbReference>
<evidence type="ECO:0000259" key="15">
    <source>
        <dbReference type="PROSITE" id="PS50055"/>
    </source>
</evidence>
<evidence type="ECO:0000259" key="14">
    <source>
        <dbReference type="PROSITE" id="PS50024"/>
    </source>
</evidence>
<evidence type="ECO:0000256" key="6">
    <source>
        <dbReference type="ARBA" id="ARBA00022776"/>
    </source>
</evidence>
<dbReference type="Gene3D" id="1.10.418.60">
    <property type="entry name" value="Ncd80 complex, Nuf2 subunit"/>
    <property type="match status" value="1"/>
</dbReference>
<feature type="coiled-coil region" evidence="11">
    <location>
        <begin position="297"/>
        <end position="355"/>
    </location>
</feature>
<protein>
    <recommendedName>
        <fullName evidence="19">Protein-tyrosine-phosphatase</fullName>
    </recommendedName>
</protein>
<dbReference type="PROSITE" id="PS50056">
    <property type="entry name" value="TYR_PHOSPHATASE_2"/>
    <property type="match status" value="2"/>
</dbReference>
<keyword evidence="9" id="KW-0131">Cell cycle</keyword>
<feature type="compositionally biased region" description="Polar residues" evidence="12">
    <location>
        <begin position="2355"/>
        <end position="2371"/>
    </location>
</feature>
<dbReference type="Pfam" id="PF00102">
    <property type="entry name" value="Y_phosphatase"/>
    <property type="match status" value="2"/>
</dbReference>
<dbReference type="Pfam" id="PF18595">
    <property type="entry name" value="Nuf2_DHR10-like"/>
    <property type="match status" value="1"/>
</dbReference>
<name>A0ABN8NIY2_9CNID</name>
<evidence type="ECO:0000256" key="5">
    <source>
        <dbReference type="ARBA" id="ARBA00022618"/>
    </source>
</evidence>
<proteinExistence type="inferred from homology"/>
<feature type="compositionally biased region" description="Polar residues" evidence="12">
    <location>
        <begin position="1355"/>
        <end position="1370"/>
    </location>
</feature>
<evidence type="ECO:0000256" key="11">
    <source>
        <dbReference type="SAM" id="Coils"/>
    </source>
</evidence>
<evidence type="ECO:0000256" key="7">
    <source>
        <dbReference type="ARBA" id="ARBA00023054"/>
    </source>
</evidence>
<evidence type="ECO:0000313" key="17">
    <source>
        <dbReference type="EMBL" id="CAH3109546.1"/>
    </source>
</evidence>
<feature type="region of interest" description="Disordered" evidence="12">
    <location>
        <begin position="1261"/>
        <end position="1313"/>
    </location>
</feature>
<dbReference type="InterPro" id="IPR000242">
    <property type="entry name" value="PTP_cat"/>
</dbReference>
<dbReference type="InterPro" id="IPR000387">
    <property type="entry name" value="Tyr_Pase_dom"/>
</dbReference>
<feature type="region of interest" description="Disordered" evidence="12">
    <location>
        <begin position="2567"/>
        <end position="2601"/>
    </location>
</feature>
<dbReference type="Pfam" id="PF01390">
    <property type="entry name" value="SEA"/>
    <property type="match status" value="1"/>
</dbReference>
<keyword evidence="10" id="KW-0137">Centromere</keyword>
<dbReference type="Gene3D" id="3.90.190.10">
    <property type="entry name" value="Protein tyrosine phosphatase superfamily"/>
    <property type="match status" value="2"/>
</dbReference>
<evidence type="ECO:0000256" key="13">
    <source>
        <dbReference type="SAM" id="Phobius"/>
    </source>
</evidence>
<dbReference type="InterPro" id="IPR050348">
    <property type="entry name" value="Protein-Tyr_Phosphatase"/>
</dbReference>
<dbReference type="SUPFAM" id="SSF52799">
    <property type="entry name" value="(Phosphotyrosine protein) phosphatases II"/>
    <property type="match status" value="2"/>
</dbReference>
<feature type="compositionally biased region" description="Low complexity" evidence="12">
    <location>
        <begin position="2333"/>
        <end position="2346"/>
    </location>
</feature>
<dbReference type="InterPro" id="IPR005549">
    <property type="entry name" value="Kinetochore_Nuf2_N"/>
</dbReference>
<feature type="transmembrane region" description="Helical" evidence="13">
    <location>
        <begin position="3173"/>
        <end position="3197"/>
    </location>
</feature>
<dbReference type="CDD" id="cd00047">
    <property type="entry name" value="PTPc"/>
    <property type="match status" value="2"/>
</dbReference>
<sequence length="3203" mass="356383">MASTVKLGFPVLTNEEAVANCKSMFGVSLTVDDLLKPQPQRMKMFYIGVLSYFGIPPEQFTQPQFKTLKLFEYPELHEEGAPLVIMALALQRFMFACGVENFTIFDLVSPKPKRTLQCISAIVNFTKFRGSREHIYENTMAEVEAAVQQRELILAKNEQLQREILELKAKRAEEEQQVKKLEEEVQELEQDVSELNKQQAAEMKEIQQLKTSNAELSSKKAEIKVNLAGLKQDCEIFKSKIVNSPARFKGELARLTSAVQSVKEARDERSARLQEICAQEESSLQFSEDSQTALKTISGIRQDMERLRDETAKLEDLRDKNISLKDELRNMTAKLEQLRRQQASKQDKVSRLMRQHDRKVAASHDTSDQLQREQAHLTKNIAEKDNYLEQLNSEMNSLSEMIKREEDLHEEDMDKLHTAYQTLLGQLESYHQGLNRGWDKVRTIMSQFFNDHEIQSPGKTWPSRRHVSHKIMRLSEFSLYFFEKWASTGRLDTLLAKTLPRTTQGMLEMSHKDSIQGHFESRRPVVELTGTFSCSFLSAVTSTLSPSLATSVSVLPYSAASPGVVAPTQTTLCLSSTASPSLPQSSSFQISIQLTSVTWSEDLLNRNSSRFAALAKNLTAAVSHVLKSVGNASVDVVELKPGSVIAVLKVTASSGAEPSIKTQLANDMSDGDLGGFSVDPNLYSGSIFDVDFKVKFACNDSAADKGFDQRGDFENALSTVMSSDPKYIAFNITHIECLKEDNITLITTRFQINEPISPNPNKILKNLKNAVDAGKVGNISVVPEWKSFIPGEKLFHIIASLKNESSNTTQTKMELQTTIADAFKDDRKFKYVNIDMPSNKTVVIDIGMSSQTSELPSQGLILLDSAMRSAKIGSIKLLKPTIRVTVDPKSLITRKIFEVTFFQNVPSCIKNDTADKNTELYKNLSMGFWQFIDGNIKANRNLKPLYVETKVRTLKCHNLTTVRGVSDVYMRSNTEDKIGQILGPLYKCKKPGIYDWGIKVLLKTPTRPDTSGYSVQLYGVYVHLVCNKPKPPTPAPTTEPPSQNATRPALTTMPETSKPTTIKATFPTLGRKPDLYVELKLGMTWGELCPKQETLKEQIASNVHDKTGTKLSADRIIYVNAAKNCADPSKKNEQAEVWFYVSKSGTKEVHKCLTLKAYKVFLMFFGNGNTKQLGPDFEEKVIKVELAGNDASKYKTNDDNKVSSLTVILIAVGGAVGLFLMLMACCCLYCCGKRRRRRSQKYDSESSGHALHVIHVDNGEIASAGTKGKQNRRKEDSKGDGNKKSKKQDDGADMKGDMDKSSHINGGYDDINDFNANNNNSRSIDKNAVGNESYSDIDNKYADEKASKQPDDDQGNTYSGLKTTDHTYASVNKPGNDYYNTPVSRQVPPAPPVPTVGSGRGAMTADPTVGSGRGGVTADSTNKRDGSPRFNSSRTNVPVISPSPSPVPTIGSRNAGIGADNINAKEGSSGVASGNGGEHEQNRGSQPSTPVSLSKPDSDSISQARRGSRGKIQDDEEIPLTHKTGTVGIVALAIRNKNGQKKETEFKNLNKNLSPDEVNYPPNSASKNRSPGVVPAPKTRVMLSTQPDYINANWVRDHKGKRCYIATQHPLHETVNDFWQMVWDQKANIVVMVNDKQQEKPAEFVDYLPKGEGSSKAFGSINVTVKQTTEKADYRLTVLSIADSKNVATPREVSHFRFTSWKERAIPNVALFVGFVTATREARKKYADTNVPTIVHCSDGLGFTGVYIAVDIGVKSHEESKASVVDVFELSKNLRRDRHGIVCSLEHYNFIYQALYEYTVNYDKSDKELHYGLSVLKTLSSEIFQIYFDLFHPIVTIQNPKAGFLDLRRYLTFITELFSILTILLSSTEIVQKRLNMTTFPKSTTTKHNFSLNTTITTAATPSSTPVVVPKVTFQVAIEFKDIAWKKELLNRSSPLRIALAENVTQTIENFFKAKNVSASVQVIELKPGSVLAFLNVSTNKTENDAKEMLQNQMKSGMIGGLQVSNSLFSGSLFDVVLKLKAKCNDSKELKGFKQSRNLTHEIEKVLPGNETATVEKVACLETEDVTIVTVRVQVENPTEKNPNEQLRDLKKKVDDGRLGNFTLIPEWQAYIPGEKLFSVSFNLTFTNGTSETVEVLQKAIIDLFQNEPDFSYVTVELKNNQTVIVKVGMKTAAPDQPYEALAPLKQSVTDGQVGNVTLIRNSFRAYINPNTITQKVFEVHFRLNVSDCDKSITSQNGEAKKAVEEYVNMLAGNESFIDSKLINISCVNGHYYPNDRFVYAVFLVYITPDAPENFLHHLHKCEYIWDWGVKFVTLTPTSPEISVGNSTHLFCSSSTTPTSPTEGTSPTPPKERTSPTSPKEGTTKKVTSSGTPPIVQNPCLYVKMKLAITWGEFCSKLEHGLKQKIAWNLYDKDGTRVSPDRIIFINVKKSCAEPSKKTERAEVWFYVSKVGSNKLHKCLTLKAYRVLTMFVENANTKELGPEFKEKVIHVDLAGNDASNHSLGFSSGKLSTWSITLIAIAGAVGLLLLTLACCCVFCCGAKRRKKGKAVDKAQKMNAILVDANDAEGRSGKDKKGTKIKGRSDTDENANKNEGKEKKDKNFDEGEKGKVVCYENQAYGLSKDDGRERSSISHLAPAIVTSHVPDTDKADEESNTNKGGQVSDTASSGSGGSRRGSASAGGEGQGSGSKQSSPLALRHIDADLKDRGRRRSSAHSIIDDEDVPLTHKTGTVGIVALALRNRNEKKKEAEFKNLSKDVPEEEIKYPTNTQSKNRSPDVLPAPRTRVKLSSNPDYINANWIRDHKGQQRYIATQHPLYETAEDFWRMVWERESRLVVMVNEEEKEKPTEFMNYLPRGEGNTKSFGGIEVTIKQIVKKADYTMTILNVADSKKASSPREVSHMKFTSWKERAMPNVALFVGFVTATREARKKYGDIKAPTIVHCSDGLGFTGVYITVDIGVKSHEESKTSVVDVFELSKNLRRDRHGIVCSLEHYNFIYQALYEYTVNYDESAEVIIIDSNSIVYTTVLQFLFLSCSTKDLPSVYVRVSWKMVWRRFCHFVPFFAEKLSEKLYDAKANVVKASRIRFINATELCKGKGNNDEAILVFFVSKSENDLGTGDVDRNITILAYMKMRDYWKNKKMALLDPVFIGQVKSVEILGKDKPDISEDFSESTRIGIGITVALIVIFLIAAIALCLVRIPLMDKV</sequence>
<evidence type="ECO:0000313" key="18">
    <source>
        <dbReference type="Proteomes" id="UP001159405"/>
    </source>
</evidence>
<evidence type="ECO:0000256" key="4">
    <source>
        <dbReference type="ARBA" id="ARBA00022454"/>
    </source>
</evidence>
<keyword evidence="5" id="KW-0132">Cell division</keyword>
<dbReference type="InterPro" id="IPR041112">
    <property type="entry name" value="Nuf2_DHR10-like"/>
</dbReference>
<feature type="compositionally biased region" description="Gly residues" evidence="12">
    <location>
        <begin position="2668"/>
        <end position="2686"/>
    </location>
</feature>
<dbReference type="InterPro" id="IPR029021">
    <property type="entry name" value="Prot-tyrosine_phosphatase-like"/>
</dbReference>
<dbReference type="PRINTS" id="PR00700">
    <property type="entry name" value="PRTYPHPHTASE"/>
</dbReference>
<dbReference type="PANTHER" id="PTHR19134">
    <property type="entry name" value="RECEPTOR-TYPE TYROSINE-PROTEIN PHOSPHATASE"/>
    <property type="match status" value="1"/>
</dbReference>
<evidence type="ECO:0000256" key="12">
    <source>
        <dbReference type="SAM" id="MobiDB-lite"/>
    </source>
</evidence>
<keyword evidence="13" id="KW-0472">Membrane</keyword>
<feature type="domain" description="Tyrosine-protein phosphatase" evidence="15">
    <location>
        <begin position="2746"/>
        <end position="3002"/>
    </location>
</feature>
<dbReference type="SMART" id="SM00194">
    <property type="entry name" value="PTPc"/>
    <property type="match status" value="2"/>
</dbReference>
<feature type="domain" description="SEA" evidence="14">
    <location>
        <begin position="584"/>
        <end position="690"/>
    </location>
</feature>
<dbReference type="InterPro" id="IPR038275">
    <property type="entry name" value="Nuf2_N_sf"/>
</dbReference>
<keyword evidence="7 11" id="KW-0175">Coiled coil</keyword>
<dbReference type="InterPro" id="IPR003595">
    <property type="entry name" value="Tyr_Pase_cat"/>
</dbReference>
<evidence type="ECO:0000256" key="2">
    <source>
        <dbReference type="ARBA" id="ARBA00004584"/>
    </source>
</evidence>
<gene>
    <name evidence="17" type="ORF">PLOB_00018697</name>
</gene>
<keyword evidence="6" id="KW-0498">Mitosis</keyword>
<reference evidence="17 18" key="1">
    <citation type="submission" date="2022-05" db="EMBL/GenBank/DDBJ databases">
        <authorList>
            <consortium name="Genoscope - CEA"/>
            <person name="William W."/>
        </authorList>
    </citation>
    <scope>NUCLEOTIDE SEQUENCE [LARGE SCALE GENOMIC DNA]</scope>
</reference>
<evidence type="ECO:0000259" key="16">
    <source>
        <dbReference type="PROSITE" id="PS50056"/>
    </source>
</evidence>
<dbReference type="PANTHER" id="PTHR19134:SF449">
    <property type="entry name" value="TYROSINE-PROTEIN PHOSPHATASE 1"/>
    <property type="match status" value="1"/>
</dbReference>
<keyword evidence="4" id="KW-0158">Chromosome</keyword>
<dbReference type="Pfam" id="PF03800">
    <property type="entry name" value="Nuf2"/>
    <property type="match status" value="1"/>
</dbReference>
<dbReference type="PROSITE" id="PS50024">
    <property type="entry name" value="SEA"/>
    <property type="match status" value="1"/>
</dbReference>
<dbReference type="InterPro" id="IPR000082">
    <property type="entry name" value="SEA_dom"/>
</dbReference>
<keyword evidence="13" id="KW-1133">Transmembrane helix</keyword>
<keyword evidence="18" id="KW-1185">Reference proteome</keyword>
<dbReference type="SMART" id="SM00404">
    <property type="entry name" value="PTPc_motif"/>
    <property type="match status" value="2"/>
</dbReference>
<keyword evidence="8" id="KW-0539">Nucleus</keyword>
<feature type="compositionally biased region" description="Polar residues" evidence="12">
    <location>
        <begin position="2655"/>
        <end position="2665"/>
    </location>
</feature>
<feature type="region of interest" description="Disordered" evidence="12">
    <location>
        <begin position="2622"/>
        <end position="2695"/>
    </location>
</feature>
<organism evidence="17 18">
    <name type="scientific">Porites lobata</name>
    <dbReference type="NCBI Taxonomy" id="104759"/>
    <lineage>
        <taxon>Eukaryota</taxon>
        <taxon>Metazoa</taxon>
        <taxon>Cnidaria</taxon>
        <taxon>Anthozoa</taxon>
        <taxon>Hexacorallia</taxon>
        <taxon>Scleractinia</taxon>
        <taxon>Fungiina</taxon>
        <taxon>Poritidae</taxon>
        <taxon>Porites</taxon>
    </lineage>
</organism>
<comment type="similarity">
    <text evidence="3">Belongs to the NUF2 family.</text>
</comment>
<evidence type="ECO:0000256" key="10">
    <source>
        <dbReference type="ARBA" id="ARBA00023328"/>
    </source>
</evidence>
<accession>A0ABN8NIY2</accession>
<feature type="compositionally biased region" description="Basic and acidic residues" evidence="12">
    <location>
        <begin position="1273"/>
        <end position="1302"/>
    </location>
</feature>
<evidence type="ECO:0008006" key="19">
    <source>
        <dbReference type="Google" id="ProtNLM"/>
    </source>
</evidence>
<feature type="coiled-coil region" evidence="11">
    <location>
        <begin position="381"/>
        <end position="408"/>
    </location>
</feature>